<dbReference type="Pfam" id="PF13579">
    <property type="entry name" value="Glyco_trans_4_4"/>
    <property type="match status" value="1"/>
</dbReference>
<evidence type="ECO:0000256" key="2">
    <source>
        <dbReference type="ARBA" id="ARBA00022679"/>
    </source>
</evidence>
<dbReference type="CDD" id="cd03794">
    <property type="entry name" value="GT4_WbuB-like"/>
    <property type="match status" value="1"/>
</dbReference>
<accession>A0ABW4PXN7</accession>
<dbReference type="EMBL" id="JBHUFL010000002">
    <property type="protein sequence ID" value="MFD1834924.1"/>
    <property type="molecule type" value="Genomic_DNA"/>
</dbReference>
<protein>
    <submittedName>
        <fullName evidence="4">Glycosyltransferase family 4 protein</fullName>
    </submittedName>
</protein>
<sequence>MAALGAFMAGDENSALQHLIAARAEGSRTAGEVAVLLDRTDLLPANAPASTRARALWTAGDLSGAVESLDAAGRGGTPQARRLRSELDILEVGHRLQSPCLGDLDPTPQGEPLRVLHLITNSLPHTQSGYALRTHKILTALASNGIESLALTRTGYPVMVGKPLCEDEDTIDGIRYRRTLPATLGATPEERLDQEVAEALRLVTEFRPHVLHATTDYRNALVAQAVSAATGIPWIFEVRGLMEQTWIASHRSKETRAAAASSEKVRRIVEAEASLAREAGAVVTLSRTMADVLVERGVPAARITLVPNGVDETLLREDLTPAAARERLRSDVPEDALAIGAVSALVDYEGFDVLLRAAAAIIDDDTMPEAVRDRVHVVLVGDGVSGPVLRELGDELGISDRLHMPGRVPAGSARTWVQALDVVVVPRKDLEVTRTVTPQKPAEALALGRPVVVSDLPALRETVQDPQGELIGELAEAGSIASLASSITTLIADAERREELSGRGRAEAAERTWSAMMRLYVRAYRSVALRDAEESISGE</sequence>
<keyword evidence="5" id="KW-1185">Reference proteome</keyword>
<comment type="caution">
    <text evidence="4">The sequence shown here is derived from an EMBL/GenBank/DDBJ whole genome shotgun (WGS) entry which is preliminary data.</text>
</comment>
<gene>
    <name evidence="4" type="ORF">ACFSDA_07520</name>
</gene>
<reference evidence="5" key="1">
    <citation type="journal article" date="2019" name="Int. J. Syst. Evol. Microbiol.">
        <title>The Global Catalogue of Microorganisms (GCM) 10K type strain sequencing project: providing services to taxonomists for standard genome sequencing and annotation.</title>
        <authorList>
            <consortium name="The Broad Institute Genomics Platform"/>
            <consortium name="The Broad Institute Genome Sequencing Center for Infectious Disease"/>
            <person name="Wu L."/>
            <person name="Ma J."/>
        </authorList>
    </citation>
    <scope>NUCLEOTIDE SEQUENCE [LARGE SCALE GENOMIC DNA]</scope>
    <source>
        <strain evidence="5">JCM 11650</strain>
    </source>
</reference>
<feature type="domain" description="Glycosyltransferase subfamily 4-like N-terminal" evidence="3">
    <location>
        <begin position="129"/>
        <end position="309"/>
    </location>
</feature>
<keyword evidence="2" id="KW-0808">Transferase</keyword>
<keyword evidence="1" id="KW-0328">Glycosyltransferase</keyword>
<organism evidence="4 5">
    <name type="scientific">Brachybacterium rhamnosum</name>
    <dbReference type="NCBI Taxonomy" id="173361"/>
    <lineage>
        <taxon>Bacteria</taxon>
        <taxon>Bacillati</taxon>
        <taxon>Actinomycetota</taxon>
        <taxon>Actinomycetes</taxon>
        <taxon>Micrococcales</taxon>
        <taxon>Dermabacteraceae</taxon>
        <taxon>Brachybacterium</taxon>
    </lineage>
</organism>
<dbReference type="InterPro" id="IPR028098">
    <property type="entry name" value="Glyco_trans_4-like_N"/>
</dbReference>
<evidence type="ECO:0000256" key="1">
    <source>
        <dbReference type="ARBA" id="ARBA00022676"/>
    </source>
</evidence>
<dbReference type="SUPFAM" id="SSF53756">
    <property type="entry name" value="UDP-Glycosyltransferase/glycogen phosphorylase"/>
    <property type="match status" value="1"/>
</dbReference>
<name>A0ABW4PXN7_9MICO</name>
<dbReference type="PANTHER" id="PTHR12526:SF510">
    <property type="entry name" value="D-INOSITOL 3-PHOSPHATE GLYCOSYLTRANSFERASE"/>
    <property type="match status" value="1"/>
</dbReference>
<evidence type="ECO:0000313" key="5">
    <source>
        <dbReference type="Proteomes" id="UP001597280"/>
    </source>
</evidence>
<dbReference type="PANTHER" id="PTHR12526">
    <property type="entry name" value="GLYCOSYLTRANSFERASE"/>
    <property type="match status" value="1"/>
</dbReference>
<proteinExistence type="predicted"/>
<dbReference type="Gene3D" id="3.40.50.2000">
    <property type="entry name" value="Glycogen Phosphorylase B"/>
    <property type="match status" value="2"/>
</dbReference>
<dbReference type="RefSeq" id="WP_343904145.1">
    <property type="nucleotide sequence ID" value="NZ_BAAAIS010000002.1"/>
</dbReference>
<dbReference type="Pfam" id="PF13692">
    <property type="entry name" value="Glyco_trans_1_4"/>
    <property type="match status" value="1"/>
</dbReference>
<evidence type="ECO:0000313" key="4">
    <source>
        <dbReference type="EMBL" id="MFD1834924.1"/>
    </source>
</evidence>
<dbReference type="Proteomes" id="UP001597280">
    <property type="component" value="Unassembled WGS sequence"/>
</dbReference>
<evidence type="ECO:0000259" key="3">
    <source>
        <dbReference type="Pfam" id="PF13579"/>
    </source>
</evidence>